<name>A0A371EJX5_MUCPR</name>
<dbReference type="PROSITE" id="PS51032">
    <property type="entry name" value="AP2_ERF"/>
    <property type="match status" value="1"/>
</dbReference>
<keyword evidence="10" id="KW-1185">Reference proteome</keyword>
<dbReference type="OrthoDB" id="1937505at2759"/>
<gene>
    <name evidence="9" type="primary">ERF086</name>
    <name evidence="9" type="ORF">CR513_54943</name>
</gene>
<feature type="compositionally biased region" description="Polar residues" evidence="7">
    <location>
        <begin position="27"/>
        <end position="46"/>
    </location>
</feature>
<dbReference type="STRING" id="157652.A0A371EJX5"/>
<dbReference type="AlphaFoldDB" id="A0A371EJX5"/>
<evidence type="ECO:0000256" key="3">
    <source>
        <dbReference type="ARBA" id="ARBA00023015"/>
    </source>
</evidence>
<feature type="domain" description="AP2/ERF" evidence="8">
    <location>
        <begin position="85"/>
        <end position="142"/>
    </location>
</feature>
<evidence type="ECO:0000256" key="4">
    <source>
        <dbReference type="ARBA" id="ARBA00023125"/>
    </source>
</evidence>
<evidence type="ECO:0000259" key="8">
    <source>
        <dbReference type="PROSITE" id="PS51032"/>
    </source>
</evidence>
<keyword evidence="3" id="KW-0805">Transcription regulation</keyword>
<comment type="caution">
    <text evidence="9">The sequence shown here is derived from an EMBL/GenBank/DDBJ whole genome shotgun (WGS) entry which is preliminary data.</text>
</comment>
<organism evidence="9 10">
    <name type="scientific">Mucuna pruriens</name>
    <name type="common">Velvet bean</name>
    <name type="synonym">Dolichos pruriens</name>
    <dbReference type="NCBI Taxonomy" id="157652"/>
    <lineage>
        <taxon>Eukaryota</taxon>
        <taxon>Viridiplantae</taxon>
        <taxon>Streptophyta</taxon>
        <taxon>Embryophyta</taxon>
        <taxon>Tracheophyta</taxon>
        <taxon>Spermatophyta</taxon>
        <taxon>Magnoliopsida</taxon>
        <taxon>eudicotyledons</taxon>
        <taxon>Gunneridae</taxon>
        <taxon>Pentapetalae</taxon>
        <taxon>rosids</taxon>
        <taxon>fabids</taxon>
        <taxon>Fabales</taxon>
        <taxon>Fabaceae</taxon>
        <taxon>Papilionoideae</taxon>
        <taxon>50 kb inversion clade</taxon>
        <taxon>NPAAA clade</taxon>
        <taxon>indigoferoid/millettioid clade</taxon>
        <taxon>Phaseoleae</taxon>
        <taxon>Mucuna</taxon>
    </lineage>
</organism>
<protein>
    <submittedName>
        <fullName evidence="9">Ethylene-responsive transcription factor ERF086</fullName>
    </submittedName>
</protein>
<dbReference type="Pfam" id="PF00847">
    <property type="entry name" value="AP2"/>
    <property type="match status" value="1"/>
</dbReference>
<evidence type="ECO:0000313" key="9">
    <source>
        <dbReference type="EMBL" id="RDX66306.1"/>
    </source>
</evidence>
<dbReference type="PANTHER" id="PTHR31677">
    <property type="entry name" value="AP2 DOMAIN CLASS TRANSCRIPTION FACTOR"/>
    <property type="match status" value="1"/>
</dbReference>
<dbReference type="SUPFAM" id="SSF54171">
    <property type="entry name" value="DNA-binding domain"/>
    <property type="match status" value="1"/>
</dbReference>
<keyword evidence="6" id="KW-0539">Nucleus</keyword>
<dbReference type="GO" id="GO:0009873">
    <property type="term" value="P:ethylene-activated signaling pathway"/>
    <property type="evidence" value="ECO:0007669"/>
    <property type="project" value="UniProtKB-KW"/>
</dbReference>
<evidence type="ECO:0000256" key="1">
    <source>
        <dbReference type="ARBA" id="ARBA00004123"/>
    </source>
</evidence>
<dbReference type="GO" id="GO:0003700">
    <property type="term" value="F:DNA-binding transcription factor activity"/>
    <property type="evidence" value="ECO:0007669"/>
    <property type="project" value="InterPro"/>
</dbReference>
<dbReference type="SMART" id="SM00380">
    <property type="entry name" value="AP2"/>
    <property type="match status" value="1"/>
</dbReference>
<keyword evidence="5" id="KW-0804">Transcription</keyword>
<evidence type="ECO:0000256" key="2">
    <source>
        <dbReference type="ARBA" id="ARBA00022745"/>
    </source>
</evidence>
<dbReference type="GO" id="GO:0003677">
    <property type="term" value="F:DNA binding"/>
    <property type="evidence" value="ECO:0007669"/>
    <property type="project" value="UniProtKB-KW"/>
</dbReference>
<dbReference type="InterPro" id="IPR001471">
    <property type="entry name" value="AP2/ERF_dom"/>
</dbReference>
<dbReference type="Gene3D" id="3.30.730.10">
    <property type="entry name" value="AP2/ERF domain"/>
    <property type="match status" value="1"/>
</dbReference>
<dbReference type="FunFam" id="3.30.730.10:FF:000001">
    <property type="entry name" value="Ethylene-responsive transcription factor 2"/>
    <property type="match status" value="1"/>
</dbReference>
<evidence type="ECO:0000313" key="10">
    <source>
        <dbReference type="Proteomes" id="UP000257109"/>
    </source>
</evidence>
<sequence length="379" mass="42014">MKQTRSSDVTGIDSSIIRFHLHQSFTHPGNFSKNSTMSTSRTSDTHTPFKGYDPNQTQMCLSLLQRNTSPCGERRGRRKQAEPGRFLGVRRRPWGRYAAEIRDPTTKERHWLGTFDTAQEAALAYDRAALSMKGSQARTNFVYSDNINFHTLLSPVDLQLQLQPLLPTSHFLTNSNSNTNTKQPTTHNSLSQSQVIHTSNCGNGSPSPLNNDMCVEKTTYGSAQDDSFFFSNDSNSGYLECIVPDNCFRPASSTKSNVSDQKANNTSFIESTHHNHQYSHVDMTLTSFSQEGIEMASRDSNLSDFCYPSQGSWDWNSSELSAIFKNPLSVEDGCIDALYPISDSPSPSYGLMNQAASSSTTCSPSLPPFGDVDLGYPLF</sequence>
<dbReference type="PRINTS" id="PR00367">
    <property type="entry name" value="ETHRSPELEMNT"/>
</dbReference>
<accession>A0A371EJX5</accession>
<evidence type="ECO:0000256" key="6">
    <source>
        <dbReference type="ARBA" id="ARBA00023242"/>
    </source>
</evidence>
<dbReference type="InterPro" id="IPR016177">
    <property type="entry name" value="DNA-bd_dom_sf"/>
</dbReference>
<keyword evidence="2" id="KW-0936">Ethylene signaling pathway</keyword>
<feature type="non-terminal residue" evidence="9">
    <location>
        <position position="1"/>
    </location>
</feature>
<comment type="subcellular location">
    <subcellularLocation>
        <location evidence="1">Nucleus</location>
    </subcellularLocation>
</comment>
<dbReference type="Proteomes" id="UP000257109">
    <property type="component" value="Unassembled WGS sequence"/>
</dbReference>
<dbReference type="CDD" id="cd00018">
    <property type="entry name" value="AP2"/>
    <property type="match status" value="1"/>
</dbReference>
<evidence type="ECO:0000256" key="5">
    <source>
        <dbReference type="ARBA" id="ARBA00023163"/>
    </source>
</evidence>
<proteinExistence type="predicted"/>
<feature type="region of interest" description="Disordered" evidence="7">
    <location>
        <begin position="27"/>
        <end position="52"/>
    </location>
</feature>
<dbReference type="GO" id="GO:0005634">
    <property type="term" value="C:nucleus"/>
    <property type="evidence" value="ECO:0007669"/>
    <property type="project" value="UniProtKB-SubCell"/>
</dbReference>
<evidence type="ECO:0000256" key="7">
    <source>
        <dbReference type="SAM" id="MobiDB-lite"/>
    </source>
</evidence>
<dbReference type="EMBL" id="QJKJ01013498">
    <property type="protein sequence ID" value="RDX66306.1"/>
    <property type="molecule type" value="Genomic_DNA"/>
</dbReference>
<keyword evidence="4" id="KW-0238">DNA-binding</keyword>
<dbReference type="InterPro" id="IPR036955">
    <property type="entry name" value="AP2/ERF_dom_sf"/>
</dbReference>
<reference evidence="9" key="1">
    <citation type="submission" date="2018-05" db="EMBL/GenBank/DDBJ databases">
        <title>Draft genome of Mucuna pruriens seed.</title>
        <authorList>
            <person name="Nnadi N.E."/>
            <person name="Vos R."/>
            <person name="Hasami M.H."/>
            <person name="Devisetty U.K."/>
            <person name="Aguiy J.C."/>
        </authorList>
    </citation>
    <scope>NUCLEOTIDE SEQUENCE [LARGE SCALE GENOMIC DNA]</scope>
    <source>
        <strain evidence="9">JCA_2017</strain>
    </source>
</reference>
<dbReference type="PANTHER" id="PTHR31677:SF49">
    <property type="entry name" value="ETHYLENE-RESPONSIVE TRANSCRIPTION FACTOR ERF086"/>
    <property type="match status" value="1"/>
</dbReference>